<gene>
    <name evidence="10" type="primary">ZWILCH</name>
</gene>
<dbReference type="InterPro" id="IPR018630">
    <property type="entry name" value="Zwilch"/>
</dbReference>
<evidence type="ECO:0000256" key="8">
    <source>
        <dbReference type="ARBA" id="ARBA00023328"/>
    </source>
</evidence>
<accession>A0A8C5MJ98</accession>
<evidence type="ECO:0000313" key="10">
    <source>
        <dbReference type="Ensembl" id="ENSLLEP00000013069.1"/>
    </source>
</evidence>
<dbReference type="GO" id="GO:1990423">
    <property type="term" value="C:RZZ complex"/>
    <property type="evidence" value="ECO:0007669"/>
    <property type="project" value="UniProtKB-UniRule"/>
</dbReference>
<dbReference type="PANTHER" id="PTHR15995">
    <property type="entry name" value="PROTEIN ZWILCH HOMOLOG"/>
    <property type="match status" value="1"/>
</dbReference>
<keyword evidence="3 9" id="KW-0158">Chromosome</keyword>
<dbReference type="Gene3D" id="1.10.287.1880">
    <property type="match status" value="1"/>
</dbReference>
<dbReference type="GeneTree" id="ENSGT00390000013696"/>
<dbReference type="Ensembl" id="ENSLLET00000013583.1">
    <property type="protein sequence ID" value="ENSLLEP00000013069.1"/>
    <property type="gene ID" value="ENSLLEG00000008260.1"/>
</dbReference>
<dbReference type="OrthoDB" id="5556307at2759"/>
<comment type="similarity">
    <text evidence="2 9">Belongs to the ZWILCH family.</text>
</comment>
<keyword evidence="6 9" id="KW-0995">Kinetochore</keyword>
<dbReference type="Pfam" id="PF09817">
    <property type="entry name" value="Zwilch"/>
    <property type="match status" value="1"/>
</dbReference>
<evidence type="ECO:0000256" key="1">
    <source>
        <dbReference type="ARBA" id="ARBA00004629"/>
    </source>
</evidence>
<dbReference type="GO" id="GO:0051301">
    <property type="term" value="P:cell division"/>
    <property type="evidence" value="ECO:0007669"/>
    <property type="project" value="UniProtKB-UniRule"/>
</dbReference>
<proteinExistence type="inferred from homology"/>
<evidence type="ECO:0000256" key="5">
    <source>
        <dbReference type="ARBA" id="ARBA00022776"/>
    </source>
</evidence>
<dbReference type="GO" id="GO:0007094">
    <property type="term" value="P:mitotic spindle assembly checkpoint signaling"/>
    <property type="evidence" value="ECO:0007669"/>
    <property type="project" value="UniProtKB-UniRule"/>
</dbReference>
<keyword evidence="8 9" id="KW-0137">Centromere</keyword>
<dbReference type="Gene3D" id="6.10.140.520">
    <property type="match status" value="1"/>
</dbReference>
<dbReference type="Gene3D" id="6.20.270.10">
    <property type="match status" value="1"/>
</dbReference>
<reference evidence="10" key="2">
    <citation type="submission" date="2025-09" db="UniProtKB">
        <authorList>
            <consortium name="Ensembl"/>
        </authorList>
    </citation>
    <scope>IDENTIFICATION</scope>
</reference>
<reference evidence="10" key="1">
    <citation type="submission" date="2025-08" db="UniProtKB">
        <authorList>
            <consortium name="Ensembl"/>
        </authorList>
    </citation>
    <scope>IDENTIFICATION</scope>
</reference>
<dbReference type="Gene3D" id="2.20.25.230">
    <property type="match status" value="1"/>
</dbReference>
<evidence type="ECO:0000256" key="6">
    <source>
        <dbReference type="ARBA" id="ARBA00022838"/>
    </source>
</evidence>
<keyword evidence="7 9" id="KW-0131">Cell cycle</keyword>
<comment type="subcellular location">
    <subcellularLocation>
        <location evidence="1 9">Chromosome</location>
        <location evidence="1 9">Centromere</location>
        <location evidence="1 9">Kinetochore</location>
    </subcellularLocation>
</comment>
<keyword evidence="11" id="KW-1185">Reference proteome</keyword>
<dbReference type="FunFam" id="1.20.58.730:FF:000001">
    <property type="entry name" value="Protein zwilch homolog"/>
    <property type="match status" value="1"/>
</dbReference>
<evidence type="ECO:0000256" key="9">
    <source>
        <dbReference type="RuleBase" id="RU369076"/>
    </source>
</evidence>
<evidence type="ECO:0000256" key="3">
    <source>
        <dbReference type="ARBA" id="ARBA00022454"/>
    </source>
</evidence>
<dbReference type="Proteomes" id="UP000694569">
    <property type="component" value="Unplaced"/>
</dbReference>
<dbReference type="AlphaFoldDB" id="A0A8C5MJ98"/>
<evidence type="ECO:0000256" key="7">
    <source>
        <dbReference type="ARBA" id="ARBA00023306"/>
    </source>
</evidence>
<keyword evidence="5 9" id="KW-0498">Mitosis</keyword>
<dbReference type="Gene3D" id="1.20.58.730">
    <property type="match status" value="1"/>
</dbReference>
<name>A0A8C5MJ98_9ANUR</name>
<dbReference type="PANTHER" id="PTHR15995:SF1">
    <property type="entry name" value="PROTEIN ZWILCH HOMOLOG"/>
    <property type="match status" value="1"/>
</dbReference>
<sequence length="597" mass="67606">MWSERHRAAVGLQRFLSSVHEDVKNGKSSGPFFYQDDLQVHVVDGGQCKSLETFWSGSGMTFVLEKRPFILEEDVLDESLENSSHVSDLSLQEKSQPVAVPTMRARQLLSSYSLTHNPNMTQLREGKPVEVLPPLWVRCDGSDSEGTCWLGAEPIKANRNNIIGMCLRMVTCAGPSVDKTLFPSLDMLRKSHRERHHSSAMQTRGFAQYDLFGTNTMENSIIESQSSVMVDFVWNGVDSILQVPPLTSTATLNIKVESGELRSPVYPVYKELDFLLVLAEGLKTGITEWPETTETKTAMELVQELLNDLKNKLDGVNNTAAKKEPEKVKSDVAAVDSSIQSFITERGDLDFAEMVWCKMRKSVSSYQDVASCFSLIIQALKHGEVHPWIHRGSSSTLSKLIQQSYHGSMQSITLSGLMPIRMLLEIGLDKMKKDYINCFIGQDLATFNYLDYFITPSVDLEEQVHRVKKLHHMLEVVVICNAFLTLGHENLFPLTQSCLKYYKENPWNEQHVFQLPIRPSIISHFYQASHPHIWRVEVVSGHGQKEVKTSWQLSSRPSVDHNGFDMPDVQTDMTLIGENEEIPYYRTQISCSQVHFI</sequence>
<keyword evidence="4 9" id="KW-0132">Cell division</keyword>
<evidence type="ECO:0000256" key="2">
    <source>
        <dbReference type="ARBA" id="ARBA00009062"/>
    </source>
</evidence>
<evidence type="ECO:0000256" key="4">
    <source>
        <dbReference type="ARBA" id="ARBA00022618"/>
    </source>
</evidence>
<protein>
    <recommendedName>
        <fullName evidence="9">Protein zwilch</fullName>
    </recommendedName>
</protein>
<comment type="function">
    <text evidence="9">Essential component of the mitotic checkpoint, which prevents cells from prematurely exiting mitosis. Required for the assembly of the dynein-dynactin and MAD1-MAD2 complexes onto kinetochores. Its function related to the spindle assembly machinery is proposed to depend on its association in the mitotic RZZ complex.</text>
</comment>
<organism evidence="10 11">
    <name type="scientific">Leptobrachium leishanense</name>
    <name type="common">Leishan spiny toad</name>
    <dbReference type="NCBI Taxonomy" id="445787"/>
    <lineage>
        <taxon>Eukaryota</taxon>
        <taxon>Metazoa</taxon>
        <taxon>Chordata</taxon>
        <taxon>Craniata</taxon>
        <taxon>Vertebrata</taxon>
        <taxon>Euteleostomi</taxon>
        <taxon>Amphibia</taxon>
        <taxon>Batrachia</taxon>
        <taxon>Anura</taxon>
        <taxon>Pelobatoidea</taxon>
        <taxon>Megophryidae</taxon>
        <taxon>Leptobrachium</taxon>
    </lineage>
</organism>
<dbReference type="GO" id="GO:0034501">
    <property type="term" value="P:protein localization to kinetochore"/>
    <property type="evidence" value="ECO:0007669"/>
    <property type="project" value="UniProtKB-UniRule"/>
</dbReference>
<evidence type="ECO:0000313" key="11">
    <source>
        <dbReference type="Proteomes" id="UP000694569"/>
    </source>
</evidence>
<comment type="subunit">
    <text evidence="9">Component of the RZZ complex.</text>
</comment>